<evidence type="ECO:0000256" key="8">
    <source>
        <dbReference type="ARBA" id="ARBA00024343"/>
    </source>
</evidence>
<dbReference type="PRINTS" id="PR00367">
    <property type="entry name" value="ETHRSPELEMNT"/>
</dbReference>
<dbReference type="SMART" id="SM00380">
    <property type="entry name" value="AP2"/>
    <property type="match status" value="1"/>
</dbReference>
<keyword evidence="4" id="KW-0238">DNA-binding</keyword>
<dbReference type="Proteomes" id="UP000323000">
    <property type="component" value="Chromosome 6"/>
</dbReference>
<dbReference type="PANTHER" id="PTHR31194">
    <property type="entry name" value="SHN SHINE , DNA BINDING / TRANSCRIPTION FACTOR"/>
    <property type="match status" value="1"/>
</dbReference>
<comment type="subcellular location">
    <subcellularLocation>
        <location evidence="1">Nucleus</location>
    </subcellularLocation>
</comment>
<dbReference type="PROSITE" id="PS51032">
    <property type="entry name" value="AP2_ERF"/>
    <property type="match status" value="1"/>
</dbReference>
<name>A0A5C7HS27_9ROSI</name>
<evidence type="ECO:0000259" key="9">
    <source>
        <dbReference type="PROSITE" id="PS51032"/>
    </source>
</evidence>
<keyword evidence="3" id="KW-0805">Transcription regulation</keyword>
<reference evidence="11" key="1">
    <citation type="journal article" date="2019" name="Gigascience">
        <title>De novo genome assembly of the endangered Acer yangbiense, a plant species with extremely small populations endemic to Yunnan Province, China.</title>
        <authorList>
            <person name="Yang J."/>
            <person name="Wariss H.M."/>
            <person name="Tao L."/>
            <person name="Zhang R."/>
            <person name="Yun Q."/>
            <person name="Hollingsworth P."/>
            <person name="Dao Z."/>
            <person name="Luo G."/>
            <person name="Guo H."/>
            <person name="Ma Y."/>
            <person name="Sun W."/>
        </authorList>
    </citation>
    <scope>NUCLEOTIDE SEQUENCE [LARGE SCALE GENOMIC DNA]</scope>
    <source>
        <strain evidence="11">cv. Malutang</strain>
    </source>
</reference>
<dbReference type="SUPFAM" id="SSF54171">
    <property type="entry name" value="DNA-binding domain"/>
    <property type="match status" value="1"/>
</dbReference>
<keyword evidence="7" id="KW-0539">Nucleus</keyword>
<evidence type="ECO:0000256" key="7">
    <source>
        <dbReference type="ARBA" id="ARBA00023242"/>
    </source>
</evidence>
<evidence type="ECO:0000313" key="11">
    <source>
        <dbReference type="Proteomes" id="UP000323000"/>
    </source>
</evidence>
<dbReference type="InterPro" id="IPR050913">
    <property type="entry name" value="AP2/ERF_ERF"/>
</dbReference>
<dbReference type="Pfam" id="PF00847">
    <property type="entry name" value="AP2"/>
    <property type="match status" value="1"/>
</dbReference>
<evidence type="ECO:0000256" key="5">
    <source>
        <dbReference type="ARBA" id="ARBA00023159"/>
    </source>
</evidence>
<dbReference type="InterPro" id="IPR016177">
    <property type="entry name" value="DNA-bd_dom_sf"/>
</dbReference>
<comment type="caution">
    <text evidence="10">The sequence shown here is derived from an EMBL/GenBank/DDBJ whole genome shotgun (WGS) entry which is preliminary data.</text>
</comment>
<protein>
    <recommendedName>
        <fullName evidence="9">AP2/ERF domain-containing protein</fullName>
    </recommendedName>
</protein>
<dbReference type="CDD" id="cd00018">
    <property type="entry name" value="AP2"/>
    <property type="match status" value="1"/>
</dbReference>
<dbReference type="Gene3D" id="3.30.730.10">
    <property type="entry name" value="AP2/ERF domain"/>
    <property type="match status" value="1"/>
</dbReference>
<keyword evidence="11" id="KW-1185">Reference proteome</keyword>
<dbReference type="AlphaFoldDB" id="A0A5C7HS27"/>
<dbReference type="PANTHER" id="PTHR31194:SF189">
    <property type="entry name" value="AP2_ERF DOMAIN-CONTAINING PROTEIN"/>
    <property type="match status" value="1"/>
</dbReference>
<evidence type="ECO:0000256" key="4">
    <source>
        <dbReference type="ARBA" id="ARBA00023125"/>
    </source>
</evidence>
<feature type="domain" description="AP2/ERF" evidence="9">
    <location>
        <begin position="41"/>
        <end position="96"/>
    </location>
</feature>
<proteinExistence type="inferred from homology"/>
<evidence type="ECO:0000256" key="2">
    <source>
        <dbReference type="ARBA" id="ARBA00022745"/>
    </source>
</evidence>
<keyword evidence="5" id="KW-0010">Activator</keyword>
<dbReference type="GO" id="GO:0003700">
    <property type="term" value="F:DNA-binding transcription factor activity"/>
    <property type="evidence" value="ECO:0007669"/>
    <property type="project" value="InterPro"/>
</dbReference>
<dbReference type="GO" id="GO:0003677">
    <property type="term" value="F:DNA binding"/>
    <property type="evidence" value="ECO:0007669"/>
    <property type="project" value="UniProtKB-KW"/>
</dbReference>
<dbReference type="EMBL" id="VAHF01000006">
    <property type="protein sequence ID" value="TXG59599.1"/>
    <property type="molecule type" value="Genomic_DNA"/>
</dbReference>
<dbReference type="GO" id="GO:0009873">
    <property type="term" value="P:ethylene-activated signaling pathway"/>
    <property type="evidence" value="ECO:0007669"/>
    <property type="project" value="UniProtKB-KW"/>
</dbReference>
<comment type="similarity">
    <text evidence="8">Belongs to the AP2/ERF transcription factor family. ERF subfamily.</text>
</comment>
<dbReference type="GO" id="GO:0005634">
    <property type="term" value="C:nucleus"/>
    <property type="evidence" value="ECO:0007669"/>
    <property type="project" value="UniProtKB-SubCell"/>
</dbReference>
<dbReference type="InterPro" id="IPR036955">
    <property type="entry name" value="AP2/ERF_dom_sf"/>
</dbReference>
<accession>A0A5C7HS27</accession>
<dbReference type="OrthoDB" id="610645at2759"/>
<evidence type="ECO:0000256" key="3">
    <source>
        <dbReference type="ARBA" id="ARBA00023015"/>
    </source>
</evidence>
<evidence type="ECO:0000256" key="1">
    <source>
        <dbReference type="ARBA" id="ARBA00004123"/>
    </source>
</evidence>
<organism evidence="10 11">
    <name type="scientific">Acer yangbiense</name>
    <dbReference type="NCBI Taxonomy" id="1000413"/>
    <lineage>
        <taxon>Eukaryota</taxon>
        <taxon>Viridiplantae</taxon>
        <taxon>Streptophyta</taxon>
        <taxon>Embryophyta</taxon>
        <taxon>Tracheophyta</taxon>
        <taxon>Spermatophyta</taxon>
        <taxon>Magnoliopsida</taxon>
        <taxon>eudicotyledons</taxon>
        <taxon>Gunneridae</taxon>
        <taxon>Pentapetalae</taxon>
        <taxon>rosids</taxon>
        <taxon>malvids</taxon>
        <taxon>Sapindales</taxon>
        <taxon>Sapindaceae</taxon>
        <taxon>Hippocastanoideae</taxon>
        <taxon>Acereae</taxon>
        <taxon>Acer</taxon>
    </lineage>
</organism>
<keyword evidence="6" id="KW-0804">Transcription</keyword>
<evidence type="ECO:0000313" key="10">
    <source>
        <dbReference type="EMBL" id="TXG59599.1"/>
    </source>
</evidence>
<gene>
    <name evidence="10" type="ORF">EZV62_014172</name>
</gene>
<evidence type="ECO:0000256" key="6">
    <source>
        <dbReference type="ARBA" id="ARBA00023163"/>
    </source>
</evidence>
<keyword evidence="2" id="KW-0936">Ethylene signaling pathway</keyword>
<sequence length="101" mass="11703">MATNNKKRSHQIEQPKLPWRETEAMGPLVTFRDKSQQGRRKYLGVRLRPSGKWASEVRSKEIQCWLGTFDTAEEAARAYDRAAIRIKGRKAKTNFLKPTTQ</sequence>
<dbReference type="InterPro" id="IPR001471">
    <property type="entry name" value="AP2/ERF_dom"/>
</dbReference>